<evidence type="ECO:0000259" key="2">
    <source>
        <dbReference type="Pfam" id="PF24625"/>
    </source>
</evidence>
<sequence>MPRRSPFERTIDRSKEVKITDELVQKSMRKARFMPPYFAHEPLSASLYAELALAVTECPRKNTLADMEHHLQSEDEFDIDENEMNSDLDSEETTTHAPSTSVRTKPSLEKSIVGGCQPVGDRGKKLCVVEDMDEDNKLIYYLKLAKWTEREIHSKFVSEGRIDYSQKTIGTRFFRMRRFIMDDNDERLKKGTAVWFQSEQSLLPEAFAFATEKIEKERQALEKRKWDLVAEFIQKHEPVAMFSGEACRRQYEAISKAKAPVPPEKQRRLSPKVAGLLAARRKQVAYVKQLQKADRPKV</sequence>
<name>A0A0U1MAD6_TALIS</name>
<keyword evidence="4" id="KW-1185">Reference proteome</keyword>
<accession>A0A0U1MAD6</accession>
<evidence type="ECO:0000313" key="3">
    <source>
        <dbReference type="EMBL" id="CRG92558.1"/>
    </source>
</evidence>
<protein>
    <recommendedName>
        <fullName evidence="2">DUF7626 domain-containing protein</fullName>
    </recommendedName>
</protein>
<proteinExistence type="predicted"/>
<dbReference type="Proteomes" id="UP000054383">
    <property type="component" value="Unassembled WGS sequence"/>
</dbReference>
<dbReference type="Pfam" id="PF24625">
    <property type="entry name" value="DUF7626"/>
    <property type="match status" value="1"/>
</dbReference>
<evidence type="ECO:0000256" key="1">
    <source>
        <dbReference type="SAM" id="MobiDB-lite"/>
    </source>
</evidence>
<feature type="region of interest" description="Disordered" evidence="1">
    <location>
        <begin position="85"/>
        <end position="108"/>
    </location>
</feature>
<feature type="compositionally biased region" description="Polar residues" evidence="1">
    <location>
        <begin position="95"/>
        <end position="104"/>
    </location>
</feature>
<feature type="domain" description="DUF7626" evidence="2">
    <location>
        <begin position="131"/>
        <end position="185"/>
    </location>
</feature>
<dbReference type="AlphaFoldDB" id="A0A0U1MAD6"/>
<dbReference type="EMBL" id="CVMT01000013">
    <property type="protein sequence ID" value="CRG92558.1"/>
    <property type="molecule type" value="Genomic_DNA"/>
</dbReference>
<reference evidence="3 4" key="1">
    <citation type="submission" date="2015-04" db="EMBL/GenBank/DDBJ databases">
        <authorList>
            <person name="Syromyatnikov M.Y."/>
            <person name="Popov V.N."/>
        </authorList>
    </citation>
    <scope>NUCLEOTIDE SEQUENCE [LARGE SCALE GENOMIC DNA]</scope>
    <source>
        <strain evidence="3">WF-38-12</strain>
    </source>
</reference>
<dbReference type="InterPro" id="IPR056043">
    <property type="entry name" value="DUF7626"/>
</dbReference>
<evidence type="ECO:0000313" key="4">
    <source>
        <dbReference type="Proteomes" id="UP000054383"/>
    </source>
</evidence>
<gene>
    <name evidence="3" type="ORF">PISL3812_09620</name>
</gene>
<organism evidence="3 4">
    <name type="scientific">Talaromyces islandicus</name>
    <name type="common">Penicillium islandicum</name>
    <dbReference type="NCBI Taxonomy" id="28573"/>
    <lineage>
        <taxon>Eukaryota</taxon>
        <taxon>Fungi</taxon>
        <taxon>Dikarya</taxon>
        <taxon>Ascomycota</taxon>
        <taxon>Pezizomycotina</taxon>
        <taxon>Eurotiomycetes</taxon>
        <taxon>Eurotiomycetidae</taxon>
        <taxon>Eurotiales</taxon>
        <taxon>Trichocomaceae</taxon>
        <taxon>Talaromyces</taxon>
        <taxon>Talaromyces sect. Islandici</taxon>
    </lineage>
</organism>
<dbReference type="OrthoDB" id="5321209at2759"/>